<gene>
    <name evidence="5" type="ORF">SELMODRAFT_439994</name>
</gene>
<dbReference type="SUPFAM" id="SSF52540">
    <property type="entry name" value="P-loop containing nucleoside triphosphate hydrolases"/>
    <property type="match status" value="1"/>
</dbReference>
<keyword evidence="6" id="KW-1185">Reference proteome</keyword>
<keyword evidence="1" id="KW-0813">Transport</keyword>
<dbReference type="EMBL" id="GL377573">
    <property type="protein sequence ID" value="EFJ32109.1"/>
    <property type="molecule type" value="Genomic_DNA"/>
</dbReference>
<dbReference type="Proteomes" id="UP000001514">
    <property type="component" value="Unassembled WGS sequence"/>
</dbReference>
<dbReference type="InParanoid" id="D8R8R5"/>
<evidence type="ECO:0000313" key="5">
    <source>
        <dbReference type="EMBL" id="EFJ32109.1"/>
    </source>
</evidence>
<dbReference type="GO" id="GO:0016887">
    <property type="term" value="F:ATP hydrolysis activity"/>
    <property type="evidence" value="ECO:0007669"/>
    <property type="project" value="InterPro"/>
</dbReference>
<dbReference type="Gramene" id="EFJ32109">
    <property type="protein sequence ID" value="EFJ32109"/>
    <property type="gene ID" value="SELMODRAFT_439994"/>
</dbReference>
<reference evidence="5 6" key="1">
    <citation type="journal article" date="2011" name="Science">
        <title>The Selaginella genome identifies genetic changes associated with the evolution of vascular plants.</title>
        <authorList>
            <person name="Banks J.A."/>
            <person name="Nishiyama T."/>
            <person name="Hasebe M."/>
            <person name="Bowman J.L."/>
            <person name="Gribskov M."/>
            <person name="dePamphilis C."/>
            <person name="Albert V.A."/>
            <person name="Aono N."/>
            <person name="Aoyama T."/>
            <person name="Ambrose B.A."/>
            <person name="Ashton N.W."/>
            <person name="Axtell M.J."/>
            <person name="Barker E."/>
            <person name="Barker M.S."/>
            <person name="Bennetzen J.L."/>
            <person name="Bonawitz N.D."/>
            <person name="Chapple C."/>
            <person name="Cheng C."/>
            <person name="Correa L.G."/>
            <person name="Dacre M."/>
            <person name="DeBarry J."/>
            <person name="Dreyer I."/>
            <person name="Elias M."/>
            <person name="Engstrom E.M."/>
            <person name="Estelle M."/>
            <person name="Feng L."/>
            <person name="Finet C."/>
            <person name="Floyd S.K."/>
            <person name="Frommer W.B."/>
            <person name="Fujita T."/>
            <person name="Gramzow L."/>
            <person name="Gutensohn M."/>
            <person name="Harholt J."/>
            <person name="Hattori M."/>
            <person name="Heyl A."/>
            <person name="Hirai T."/>
            <person name="Hiwatashi Y."/>
            <person name="Ishikawa M."/>
            <person name="Iwata M."/>
            <person name="Karol K.G."/>
            <person name="Koehler B."/>
            <person name="Kolukisaoglu U."/>
            <person name="Kubo M."/>
            <person name="Kurata T."/>
            <person name="Lalonde S."/>
            <person name="Li K."/>
            <person name="Li Y."/>
            <person name="Litt A."/>
            <person name="Lyons E."/>
            <person name="Manning G."/>
            <person name="Maruyama T."/>
            <person name="Michael T.P."/>
            <person name="Mikami K."/>
            <person name="Miyazaki S."/>
            <person name="Morinaga S."/>
            <person name="Murata T."/>
            <person name="Mueller-Roeber B."/>
            <person name="Nelson D.R."/>
            <person name="Obara M."/>
            <person name="Oguri Y."/>
            <person name="Olmstead R.G."/>
            <person name="Onodera N."/>
            <person name="Petersen B.L."/>
            <person name="Pils B."/>
            <person name="Prigge M."/>
            <person name="Rensing S.A."/>
            <person name="Riano-Pachon D.M."/>
            <person name="Roberts A.W."/>
            <person name="Sato Y."/>
            <person name="Scheller H.V."/>
            <person name="Schulz B."/>
            <person name="Schulz C."/>
            <person name="Shakirov E.V."/>
            <person name="Shibagaki N."/>
            <person name="Shinohara N."/>
            <person name="Shippen D.E."/>
            <person name="Soerensen I."/>
            <person name="Sotooka R."/>
            <person name="Sugimoto N."/>
            <person name="Sugita M."/>
            <person name="Sumikawa N."/>
            <person name="Tanurdzic M."/>
            <person name="Theissen G."/>
            <person name="Ulvskov P."/>
            <person name="Wakazuki S."/>
            <person name="Weng J.K."/>
            <person name="Willats W.W."/>
            <person name="Wipf D."/>
            <person name="Wolf P.G."/>
            <person name="Yang L."/>
            <person name="Zimmer A.D."/>
            <person name="Zhu Q."/>
            <person name="Mitros T."/>
            <person name="Hellsten U."/>
            <person name="Loque D."/>
            <person name="Otillar R."/>
            <person name="Salamov A."/>
            <person name="Schmutz J."/>
            <person name="Shapiro H."/>
            <person name="Lindquist E."/>
            <person name="Lucas S."/>
            <person name="Rokhsar D."/>
            <person name="Grigoriev I.V."/>
        </authorList>
    </citation>
    <scope>NUCLEOTIDE SEQUENCE [LARGE SCALE GENOMIC DNA]</scope>
</reference>
<dbReference type="KEGG" id="smo:SELMODRAFT_439994"/>
<name>D8R8R5_SELML</name>
<dbReference type="HOGENOM" id="CLU_1470580_0_0_1"/>
<dbReference type="OMA" id="NHYLREN"/>
<dbReference type="GO" id="GO:0042626">
    <property type="term" value="F:ATPase-coupled transmembrane transporter activity"/>
    <property type="evidence" value="ECO:0000318"/>
    <property type="project" value="GO_Central"/>
</dbReference>
<keyword evidence="3" id="KW-0067">ATP-binding</keyword>
<keyword evidence="2" id="KW-0547">Nucleotide-binding</keyword>
<proteinExistence type="predicted"/>
<dbReference type="InterPro" id="IPR050095">
    <property type="entry name" value="ECF_ABC_transporter_ATP-bd"/>
</dbReference>
<protein>
    <recommendedName>
        <fullName evidence="4">ABC transporter domain-containing protein</fullName>
    </recommendedName>
</protein>
<dbReference type="GO" id="GO:0009941">
    <property type="term" value="C:chloroplast envelope"/>
    <property type="evidence" value="ECO:0000318"/>
    <property type="project" value="GO_Central"/>
</dbReference>
<dbReference type="GO" id="GO:0005524">
    <property type="term" value="F:ATP binding"/>
    <property type="evidence" value="ECO:0000318"/>
    <property type="project" value="GO_Central"/>
</dbReference>
<dbReference type="PANTHER" id="PTHR43553">
    <property type="entry name" value="HEAVY METAL TRANSPORTER"/>
    <property type="match status" value="1"/>
</dbReference>
<dbReference type="Gene3D" id="3.40.50.300">
    <property type="entry name" value="P-loop containing nucleotide triphosphate hydrolases"/>
    <property type="match status" value="1"/>
</dbReference>
<dbReference type="InterPro" id="IPR003439">
    <property type="entry name" value="ABC_transporter-like_ATP-bd"/>
</dbReference>
<dbReference type="FunCoup" id="D8R8R5">
    <property type="interactions" value="751"/>
</dbReference>
<accession>D8R8R5</accession>
<dbReference type="eggNOG" id="KOG0055">
    <property type="taxonomic scope" value="Eukaryota"/>
</dbReference>
<dbReference type="PANTHER" id="PTHR43553:SF1">
    <property type="entry name" value="ABC TRANSPORTER I FAMILY MEMBER 11, CHLOROPLASTIC"/>
    <property type="match status" value="1"/>
</dbReference>
<dbReference type="STRING" id="88036.D8R8R5"/>
<dbReference type="Pfam" id="PF00005">
    <property type="entry name" value="ABC_tran"/>
    <property type="match status" value="1"/>
</dbReference>
<evidence type="ECO:0000256" key="3">
    <source>
        <dbReference type="ARBA" id="ARBA00022840"/>
    </source>
</evidence>
<dbReference type="AlphaFoldDB" id="D8R8R5"/>
<dbReference type="InterPro" id="IPR027417">
    <property type="entry name" value="P-loop_NTPase"/>
</dbReference>
<evidence type="ECO:0000256" key="1">
    <source>
        <dbReference type="ARBA" id="ARBA00022448"/>
    </source>
</evidence>
<organism evidence="6">
    <name type="scientific">Selaginella moellendorffii</name>
    <name type="common">Spikemoss</name>
    <dbReference type="NCBI Taxonomy" id="88036"/>
    <lineage>
        <taxon>Eukaryota</taxon>
        <taxon>Viridiplantae</taxon>
        <taxon>Streptophyta</taxon>
        <taxon>Embryophyta</taxon>
        <taxon>Tracheophyta</taxon>
        <taxon>Lycopodiopsida</taxon>
        <taxon>Selaginellales</taxon>
        <taxon>Selaginellaceae</taxon>
        <taxon>Selaginella</taxon>
    </lineage>
</organism>
<evidence type="ECO:0000259" key="4">
    <source>
        <dbReference type="Pfam" id="PF00005"/>
    </source>
</evidence>
<evidence type="ECO:0000313" key="6">
    <source>
        <dbReference type="Proteomes" id="UP000001514"/>
    </source>
</evidence>
<feature type="domain" description="ABC transporter" evidence="4">
    <location>
        <begin position="42"/>
        <end position="178"/>
    </location>
</feature>
<sequence length="207" mass="22034">MAPIASSGERFLCCWSAAACHSDYLQVKRVSFKPPGTEATILNNVSFSLPEKRLGLITGRSGSGKTTLLQMLAGLASPTQGSIVLGGTKGDTTVSLTAKVGLVFQFPERYFLTDSILEELSFGWPSKKEDFFSRQLLAMRVQAAVAATGLASISWNTNPRALSDGFKRRLALAVQLVTCDFTAAHEDYVSCPSLFVAGPHARAAAAG</sequence>
<evidence type="ECO:0000256" key="2">
    <source>
        <dbReference type="ARBA" id="ARBA00022741"/>
    </source>
</evidence>